<evidence type="ECO:0000256" key="5">
    <source>
        <dbReference type="ARBA" id="ARBA00007417"/>
    </source>
</evidence>
<dbReference type="Pfam" id="PF01872">
    <property type="entry name" value="RibD_C"/>
    <property type="match status" value="1"/>
</dbReference>
<evidence type="ECO:0000256" key="4">
    <source>
        <dbReference type="ARBA" id="ARBA00005259"/>
    </source>
</evidence>
<feature type="binding site" evidence="15">
    <location>
        <position position="180"/>
    </location>
    <ligand>
        <name>NADP(+)</name>
        <dbReference type="ChEBI" id="CHEBI:58349"/>
    </ligand>
</feature>
<evidence type="ECO:0000256" key="16">
    <source>
        <dbReference type="PIRSR" id="PIRSR006769-3"/>
    </source>
</evidence>
<evidence type="ECO:0000256" key="11">
    <source>
        <dbReference type="ARBA" id="ARBA00023002"/>
    </source>
</evidence>
<dbReference type="InterPro" id="IPR004794">
    <property type="entry name" value="Eubact_RibD"/>
</dbReference>
<dbReference type="Pfam" id="PF00383">
    <property type="entry name" value="dCMP_cyt_deam_1"/>
    <property type="match status" value="1"/>
</dbReference>
<evidence type="ECO:0000256" key="13">
    <source>
        <dbReference type="PIRNR" id="PIRNR006769"/>
    </source>
</evidence>
<comment type="caution">
    <text evidence="18">The sequence shown here is derived from an EMBL/GenBank/DDBJ whole genome shotgun (WGS) entry which is preliminary data.</text>
</comment>
<dbReference type="CDD" id="cd01284">
    <property type="entry name" value="Riboflavin_deaminase-reductase"/>
    <property type="match status" value="1"/>
</dbReference>
<sequence>MVNNIHEQYMRRCLELAECGLGNVAPNPMVGAVIVHNGKIIGEGYHRKFGEPHAEVNAVNAVEDKDLLRESTLYVSLEPCNHAGKTPPCTNLILEHKIPRVVIAMVDPFEKVSGSGIQKLRANGVDVTVGILEDEAKWLNRRFITFYTKKRPYIILKWAQTLDGFIDIERTADSPIEPNWITNNACRTLVHRWRSEENGILVGNKTVINDNPQLNVRYWHGSNPTRILIDRTLATPNDRAIFDGTQPTVVFTGKNSGSSTRKELFSHIPFLDVVSIDFAKDAEVQMLDYLVQKNIQSIIVEGGSKTLQNLITLGYWDEARIFYGPKLFFKGVKAPSIVGEPIGSEEIDGTRLFYLVNSSATDKQ</sequence>
<dbReference type="Proteomes" id="UP000294830">
    <property type="component" value="Unassembled WGS sequence"/>
</dbReference>
<feature type="domain" description="CMP/dCMP-type deaminase" evidence="17">
    <location>
        <begin position="4"/>
        <end position="128"/>
    </location>
</feature>
<dbReference type="InterPro" id="IPR002734">
    <property type="entry name" value="RibDG_C"/>
</dbReference>
<dbReference type="PANTHER" id="PTHR38011:SF7">
    <property type="entry name" value="2,5-DIAMINO-6-RIBOSYLAMINO-4(3H)-PYRIMIDINONE 5'-PHOSPHATE REDUCTASE"/>
    <property type="match status" value="1"/>
</dbReference>
<proteinExistence type="inferred from homology"/>
<feature type="binding site" evidence="15">
    <location>
        <position position="206"/>
    </location>
    <ligand>
        <name>substrate</name>
    </ligand>
</feature>
<dbReference type="PROSITE" id="PS51747">
    <property type="entry name" value="CYT_DCMP_DEAMINASES_2"/>
    <property type="match status" value="1"/>
</dbReference>
<comment type="similarity">
    <text evidence="5 13">In the C-terminal section; belongs to the HTP reductase family.</text>
</comment>
<feature type="binding site" evidence="15">
    <location>
        <position position="214"/>
    </location>
    <ligand>
        <name>substrate</name>
    </ligand>
</feature>
<protein>
    <recommendedName>
        <fullName evidence="13">Riboflavin biosynthesis protein RibD</fullName>
    </recommendedName>
    <domain>
        <recommendedName>
            <fullName evidence="13">Diaminohydroxyphosphoribosylaminopyrimidine deaminase</fullName>
            <shortName evidence="13">DRAP deaminase</shortName>
            <ecNumber evidence="13">3.5.4.26</ecNumber>
        </recommendedName>
        <alternativeName>
            <fullName evidence="13">Riboflavin-specific deaminase</fullName>
        </alternativeName>
    </domain>
    <domain>
        <recommendedName>
            <fullName evidence="13">5-amino-6-(5-phosphoribosylamino)uracil reductase</fullName>
            <ecNumber evidence="13">1.1.1.193</ecNumber>
        </recommendedName>
        <alternativeName>
            <fullName evidence="13">HTP reductase</fullName>
        </alternativeName>
    </domain>
</protein>
<evidence type="ECO:0000256" key="7">
    <source>
        <dbReference type="ARBA" id="ARBA00022723"/>
    </source>
</evidence>
<comment type="pathway">
    <text evidence="2 13">Cofactor biosynthesis; riboflavin biosynthesis; 5-amino-6-(D-ribitylamino)uracil from GTP: step 2/4.</text>
</comment>
<dbReference type="Gene3D" id="3.40.430.10">
    <property type="entry name" value="Dihydrofolate Reductase, subunit A"/>
    <property type="match status" value="1"/>
</dbReference>
<comment type="cofactor">
    <cofactor evidence="13 16">
        <name>Zn(2+)</name>
        <dbReference type="ChEBI" id="CHEBI:29105"/>
    </cofactor>
    <text evidence="13 16">Binds 1 zinc ion.</text>
</comment>
<dbReference type="PANTHER" id="PTHR38011">
    <property type="entry name" value="DIHYDROFOLATE REDUCTASE FAMILY PROTEIN (AFU_ORTHOLOGUE AFUA_8G06820)"/>
    <property type="match status" value="1"/>
</dbReference>
<evidence type="ECO:0000259" key="17">
    <source>
        <dbReference type="PROSITE" id="PS51747"/>
    </source>
</evidence>
<dbReference type="GO" id="GO:0009231">
    <property type="term" value="P:riboflavin biosynthetic process"/>
    <property type="evidence" value="ECO:0007669"/>
    <property type="project" value="UniProtKB-UniPathway"/>
</dbReference>
<evidence type="ECO:0000256" key="14">
    <source>
        <dbReference type="PIRSR" id="PIRSR006769-1"/>
    </source>
</evidence>
<comment type="similarity">
    <text evidence="4 13">In the N-terminal section; belongs to the cytidine and deoxycytidylate deaminase family.</text>
</comment>
<evidence type="ECO:0000256" key="3">
    <source>
        <dbReference type="ARBA" id="ARBA00004910"/>
    </source>
</evidence>
<dbReference type="SUPFAM" id="SSF53927">
    <property type="entry name" value="Cytidine deaminase-like"/>
    <property type="match status" value="1"/>
</dbReference>
<feature type="active site" description="Proton donor" evidence="14">
    <location>
        <position position="55"/>
    </location>
</feature>
<feature type="binding site" evidence="15">
    <location>
        <position position="210"/>
    </location>
    <ligand>
        <name>NADP(+)</name>
        <dbReference type="ChEBI" id="CHEBI:58349"/>
    </ligand>
</feature>
<feature type="binding site" evidence="15">
    <location>
        <position position="159"/>
    </location>
    <ligand>
        <name>NADP(+)</name>
        <dbReference type="ChEBI" id="CHEBI:58349"/>
    </ligand>
</feature>
<evidence type="ECO:0000256" key="9">
    <source>
        <dbReference type="ARBA" id="ARBA00022833"/>
    </source>
</evidence>
<dbReference type="SUPFAM" id="SSF53597">
    <property type="entry name" value="Dihydrofolate reductase-like"/>
    <property type="match status" value="1"/>
</dbReference>
<comment type="pathway">
    <text evidence="3 13">Cofactor biosynthesis; riboflavin biosynthesis; 5-amino-6-(D-ribitylamino)uracil from GTP: step 3/4.</text>
</comment>
<evidence type="ECO:0000256" key="2">
    <source>
        <dbReference type="ARBA" id="ARBA00004882"/>
    </source>
</evidence>
<dbReference type="GO" id="GO:0008835">
    <property type="term" value="F:diaminohydroxyphosphoribosylaminopyrimidine deaminase activity"/>
    <property type="evidence" value="ECO:0007669"/>
    <property type="project" value="UniProtKB-EC"/>
</dbReference>
<keyword evidence="10 13" id="KW-0521">NADP</keyword>
<feature type="binding site" evidence="16">
    <location>
        <position position="80"/>
    </location>
    <ligand>
        <name>Zn(2+)</name>
        <dbReference type="ChEBI" id="CHEBI:29105"/>
        <note>catalytic</note>
    </ligand>
</feature>
<dbReference type="InterPro" id="IPR002125">
    <property type="entry name" value="CMP_dCMP_dom"/>
</dbReference>
<reference evidence="18 19" key="1">
    <citation type="submission" date="2019-03" db="EMBL/GenBank/DDBJ databases">
        <title>Genomic Encyclopedia of Archaeal and Bacterial Type Strains, Phase II (KMG-II): from individual species to whole genera.</title>
        <authorList>
            <person name="Goeker M."/>
        </authorList>
    </citation>
    <scope>NUCLEOTIDE SEQUENCE [LARGE SCALE GENOMIC DNA]</scope>
    <source>
        <strain evidence="18 19">RL-C</strain>
    </source>
</reference>
<evidence type="ECO:0000256" key="6">
    <source>
        <dbReference type="ARBA" id="ARBA00022619"/>
    </source>
</evidence>
<dbReference type="PROSITE" id="PS00903">
    <property type="entry name" value="CYT_DCMP_DEAMINASES_1"/>
    <property type="match status" value="1"/>
</dbReference>
<dbReference type="UniPathway" id="UPA00275">
    <property type="reaction ID" value="UER00401"/>
</dbReference>
<accession>A0A4R2EW74</accession>
<dbReference type="RefSeq" id="WP_131838061.1">
    <property type="nucleotide sequence ID" value="NZ_SLWB01000001.1"/>
</dbReference>
<comment type="catalytic activity">
    <reaction evidence="13">
        <text>2,5-diamino-6-hydroxy-4-(5-phosphoribosylamino)-pyrimidine + H2O + H(+) = 5-amino-6-(5-phospho-D-ribosylamino)uracil + NH4(+)</text>
        <dbReference type="Rhea" id="RHEA:21868"/>
        <dbReference type="ChEBI" id="CHEBI:15377"/>
        <dbReference type="ChEBI" id="CHEBI:15378"/>
        <dbReference type="ChEBI" id="CHEBI:28938"/>
        <dbReference type="ChEBI" id="CHEBI:58453"/>
        <dbReference type="ChEBI" id="CHEBI:58614"/>
        <dbReference type="EC" id="3.5.4.26"/>
    </reaction>
</comment>
<name>A0A4R2EW74_9BACT</name>
<dbReference type="EC" id="3.5.4.26" evidence="13"/>
<feature type="binding site" evidence="15">
    <location>
        <position position="217"/>
    </location>
    <ligand>
        <name>substrate</name>
    </ligand>
</feature>
<dbReference type="NCBIfam" id="TIGR00326">
    <property type="entry name" value="eubact_ribD"/>
    <property type="match status" value="1"/>
</dbReference>
<dbReference type="EMBL" id="SLWB01000001">
    <property type="protein sequence ID" value="TCN73292.1"/>
    <property type="molecule type" value="Genomic_DNA"/>
</dbReference>
<keyword evidence="12" id="KW-0511">Multifunctional enzyme</keyword>
<evidence type="ECO:0000256" key="10">
    <source>
        <dbReference type="ARBA" id="ARBA00022857"/>
    </source>
</evidence>
<dbReference type="OrthoDB" id="9800865at2"/>
<keyword evidence="7 13" id="KW-0479">Metal-binding</keyword>
<dbReference type="InterPro" id="IPR050765">
    <property type="entry name" value="Riboflavin_Biosynth_HTPR"/>
</dbReference>
<evidence type="ECO:0000256" key="1">
    <source>
        <dbReference type="ARBA" id="ARBA00002151"/>
    </source>
</evidence>
<gene>
    <name evidence="18" type="ORF">CLV25_101515</name>
</gene>
<dbReference type="InterPro" id="IPR024072">
    <property type="entry name" value="DHFR-like_dom_sf"/>
</dbReference>
<dbReference type="GO" id="GO:0008703">
    <property type="term" value="F:5-amino-6-(5-phosphoribosylamino)uracil reductase activity"/>
    <property type="evidence" value="ECO:0007669"/>
    <property type="project" value="UniProtKB-EC"/>
</dbReference>
<keyword evidence="6 13" id="KW-0686">Riboflavin biosynthesis</keyword>
<dbReference type="EC" id="1.1.1.193" evidence="13"/>
<dbReference type="Gene3D" id="3.40.140.10">
    <property type="entry name" value="Cytidine Deaminase, domain 2"/>
    <property type="match status" value="1"/>
</dbReference>
<dbReference type="InterPro" id="IPR016192">
    <property type="entry name" value="APOBEC/CMP_deaminase_Zn-bd"/>
</dbReference>
<comment type="catalytic activity">
    <reaction evidence="13">
        <text>5-amino-6-(5-phospho-D-ribitylamino)uracil + NADP(+) = 5-amino-6-(5-phospho-D-ribosylamino)uracil + NADPH + H(+)</text>
        <dbReference type="Rhea" id="RHEA:17845"/>
        <dbReference type="ChEBI" id="CHEBI:15378"/>
        <dbReference type="ChEBI" id="CHEBI:57783"/>
        <dbReference type="ChEBI" id="CHEBI:58349"/>
        <dbReference type="ChEBI" id="CHEBI:58421"/>
        <dbReference type="ChEBI" id="CHEBI:58453"/>
        <dbReference type="EC" id="1.1.1.193"/>
    </reaction>
</comment>
<feature type="binding site" evidence="16">
    <location>
        <position position="89"/>
    </location>
    <ligand>
        <name>Zn(2+)</name>
        <dbReference type="ChEBI" id="CHEBI:29105"/>
        <note>catalytic</note>
    </ligand>
</feature>
<comment type="function">
    <text evidence="1 13">Converts 2,5-diamino-6-(ribosylamino)-4(3h)-pyrimidinone 5'-phosphate into 5-amino-6-(ribosylamino)-2,4(1h,3h)-pyrimidinedione 5'-phosphate.</text>
</comment>
<feature type="binding site" evidence="15">
    <location>
        <position position="301"/>
    </location>
    <ligand>
        <name>substrate</name>
    </ligand>
</feature>
<dbReference type="GO" id="GO:0008270">
    <property type="term" value="F:zinc ion binding"/>
    <property type="evidence" value="ECO:0007669"/>
    <property type="project" value="InterPro"/>
</dbReference>
<evidence type="ECO:0000313" key="18">
    <source>
        <dbReference type="EMBL" id="TCN73292.1"/>
    </source>
</evidence>
<feature type="binding site" evidence="15">
    <location>
        <position position="194"/>
    </location>
    <ligand>
        <name>substrate</name>
    </ligand>
</feature>
<feature type="binding site" evidence="16">
    <location>
        <position position="53"/>
    </location>
    <ligand>
        <name>Zn(2+)</name>
        <dbReference type="ChEBI" id="CHEBI:29105"/>
        <note>catalytic</note>
    </ligand>
</feature>
<evidence type="ECO:0000313" key="19">
    <source>
        <dbReference type="Proteomes" id="UP000294830"/>
    </source>
</evidence>
<evidence type="ECO:0000256" key="12">
    <source>
        <dbReference type="ARBA" id="ARBA00023268"/>
    </source>
</evidence>
<evidence type="ECO:0000256" key="15">
    <source>
        <dbReference type="PIRSR" id="PIRSR006769-2"/>
    </source>
</evidence>
<keyword evidence="9 13" id="KW-0862">Zinc</keyword>
<keyword evidence="19" id="KW-1185">Reference proteome</keyword>
<keyword evidence="11 13" id="KW-0560">Oxidoreductase</keyword>
<dbReference type="AlphaFoldDB" id="A0A4R2EW74"/>
<evidence type="ECO:0000256" key="8">
    <source>
        <dbReference type="ARBA" id="ARBA00022801"/>
    </source>
</evidence>
<keyword evidence="8 13" id="KW-0378">Hydrolase</keyword>
<organism evidence="18 19">
    <name type="scientific">Acetobacteroides hydrogenigenes</name>
    <dbReference type="NCBI Taxonomy" id="979970"/>
    <lineage>
        <taxon>Bacteria</taxon>
        <taxon>Pseudomonadati</taxon>
        <taxon>Bacteroidota</taxon>
        <taxon>Bacteroidia</taxon>
        <taxon>Bacteroidales</taxon>
        <taxon>Rikenellaceae</taxon>
        <taxon>Acetobacteroides</taxon>
    </lineage>
</organism>
<dbReference type="FunFam" id="3.40.140.10:FF:000025">
    <property type="entry name" value="Riboflavin biosynthesis protein RibD"/>
    <property type="match status" value="1"/>
</dbReference>
<dbReference type="InterPro" id="IPR016193">
    <property type="entry name" value="Cytidine_deaminase-like"/>
</dbReference>
<dbReference type="PIRSF" id="PIRSF006769">
    <property type="entry name" value="RibD"/>
    <property type="match status" value="1"/>
</dbReference>